<dbReference type="EMBL" id="LR899013">
    <property type="protein sequence ID" value="CAD7091678.1"/>
    <property type="molecule type" value="Genomic_DNA"/>
</dbReference>
<reference evidence="1 2" key="1">
    <citation type="submission" date="2020-11" db="EMBL/GenBank/DDBJ databases">
        <authorList>
            <person name="Wallbank WR R."/>
            <person name="Pardo Diaz C."/>
            <person name="Kozak K."/>
            <person name="Martin S."/>
            <person name="Jiggins C."/>
            <person name="Moest M."/>
            <person name="Warren A I."/>
            <person name="Generalovic N T."/>
            <person name="Byers J.R.P. K."/>
            <person name="Montejo-Kovacevich G."/>
            <person name="Yen C E."/>
        </authorList>
    </citation>
    <scope>NUCLEOTIDE SEQUENCE [LARGE SCALE GENOMIC DNA]</scope>
</reference>
<name>A0A7R8V2Y4_HERIL</name>
<dbReference type="Proteomes" id="UP000594454">
    <property type="component" value="Chromosome 5"/>
</dbReference>
<gene>
    <name evidence="1" type="ORF">HERILL_LOCUS14089</name>
</gene>
<proteinExistence type="predicted"/>
<sequence length="104" mass="11754">MKPKTQRDDFRFSHFVFIASFNRGLGGPTQPLVVSKIQDLKPARTAWFCDDIGFVEFCSKSREYLSKFHESDPANFTLSEASIFMCEGYHLEAGEAVAESNKHG</sequence>
<accession>A0A7R8V2Y4</accession>
<dbReference type="AlphaFoldDB" id="A0A7R8V2Y4"/>
<evidence type="ECO:0000313" key="1">
    <source>
        <dbReference type="EMBL" id="CAD7091678.1"/>
    </source>
</evidence>
<organism evidence="1 2">
    <name type="scientific">Hermetia illucens</name>
    <name type="common">Black soldier fly</name>
    <dbReference type="NCBI Taxonomy" id="343691"/>
    <lineage>
        <taxon>Eukaryota</taxon>
        <taxon>Metazoa</taxon>
        <taxon>Ecdysozoa</taxon>
        <taxon>Arthropoda</taxon>
        <taxon>Hexapoda</taxon>
        <taxon>Insecta</taxon>
        <taxon>Pterygota</taxon>
        <taxon>Neoptera</taxon>
        <taxon>Endopterygota</taxon>
        <taxon>Diptera</taxon>
        <taxon>Brachycera</taxon>
        <taxon>Stratiomyomorpha</taxon>
        <taxon>Stratiomyidae</taxon>
        <taxon>Hermetiinae</taxon>
        <taxon>Hermetia</taxon>
    </lineage>
</organism>
<protein>
    <submittedName>
        <fullName evidence="1">Uncharacterized protein</fullName>
    </submittedName>
</protein>
<dbReference type="InParanoid" id="A0A7R8V2Y4"/>
<evidence type="ECO:0000313" key="2">
    <source>
        <dbReference type="Proteomes" id="UP000594454"/>
    </source>
</evidence>
<keyword evidence="2" id="KW-1185">Reference proteome</keyword>